<dbReference type="InterPro" id="IPR051606">
    <property type="entry name" value="Polyketide_Oxido-like"/>
</dbReference>
<dbReference type="PANTHER" id="PTHR43355">
    <property type="entry name" value="FLAVIN REDUCTASE (NADPH)"/>
    <property type="match status" value="1"/>
</dbReference>
<keyword evidence="2" id="KW-1185">Reference proteome</keyword>
<dbReference type="PANTHER" id="PTHR43355:SF2">
    <property type="entry name" value="FLAVIN REDUCTASE (NADPH)"/>
    <property type="match status" value="1"/>
</dbReference>
<reference evidence="1" key="2">
    <citation type="submission" date="2025-09" db="UniProtKB">
        <authorList>
            <consortium name="Ensembl"/>
        </authorList>
    </citation>
    <scope>IDENTIFICATION</scope>
</reference>
<evidence type="ECO:0000313" key="2">
    <source>
        <dbReference type="Proteomes" id="UP000694421"/>
    </source>
</evidence>
<dbReference type="AlphaFoldDB" id="A0A8D0DRG4"/>
<dbReference type="GO" id="GO:0004074">
    <property type="term" value="F:biliverdin reductase [NAD(P)H] activity"/>
    <property type="evidence" value="ECO:0007669"/>
    <property type="project" value="TreeGrafter"/>
</dbReference>
<dbReference type="Ensembl" id="ENSSMRT00000022843.1">
    <property type="protein sequence ID" value="ENSSMRP00000019467.1"/>
    <property type="gene ID" value="ENSSMRG00000015182.1"/>
</dbReference>
<protein>
    <submittedName>
        <fullName evidence="1">Uncharacterized protein</fullName>
    </submittedName>
</protein>
<proteinExistence type="predicted"/>
<dbReference type="GO" id="GO:0042602">
    <property type="term" value="F:riboflavin reductase (NADPH) activity"/>
    <property type="evidence" value="ECO:0007669"/>
    <property type="project" value="TreeGrafter"/>
</dbReference>
<evidence type="ECO:0000313" key="1">
    <source>
        <dbReference type="Ensembl" id="ENSSMRP00000019467.1"/>
    </source>
</evidence>
<dbReference type="Proteomes" id="UP000694421">
    <property type="component" value="Unplaced"/>
</dbReference>
<accession>A0A8D0DRG4</accession>
<organism evidence="1 2">
    <name type="scientific">Salvator merianae</name>
    <name type="common">Argentine black and white tegu</name>
    <name type="synonym">Tupinambis merianae</name>
    <dbReference type="NCBI Taxonomy" id="96440"/>
    <lineage>
        <taxon>Eukaryota</taxon>
        <taxon>Metazoa</taxon>
        <taxon>Chordata</taxon>
        <taxon>Craniata</taxon>
        <taxon>Vertebrata</taxon>
        <taxon>Euteleostomi</taxon>
        <taxon>Lepidosauria</taxon>
        <taxon>Squamata</taxon>
        <taxon>Bifurcata</taxon>
        <taxon>Unidentata</taxon>
        <taxon>Episquamata</taxon>
        <taxon>Laterata</taxon>
        <taxon>Teiioidea</taxon>
        <taxon>Teiidae</taxon>
        <taxon>Salvator</taxon>
    </lineage>
</organism>
<sequence length="111" mass="12221">MASRTGQIGGGQCYQWLLPAGYQMTVLMWDPTQLPWKGDKPTIKGQNTRTVILGTHNDLSPTTVMSEEGTRNFVMAMKAHGICKEVVCLSTFLIRDLDKIPYQAASSDQGS</sequence>
<reference evidence="1" key="1">
    <citation type="submission" date="2025-08" db="UniProtKB">
        <authorList>
            <consortium name="Ensembl"/>
        </authorList>
    </citation>
    <scope>IDENTIFICATION</scope>
</reference>
<name>A0A8D0DRG4_SALMN</name>